<dbReference type="InterPro" id="IPR020568">
    <property type="entry name" value="Ribosomal_Su5_D2-typ_SF"/>
</dbReference>
<dbReference type="NCBIfam" id="TIGR00585">
    <property type="entry name" value="mutl"/>
    <property type="match status" value="1"/>
</dbReference>
<dbReference type="SUPFAM" id="SSF55874">
    <property type="entry name" value="ATPase domain of HSP90 chaperone/DNA topoisomerase II/histidine kinase"/>
    <property type="match status" value="1"/>
</dbReference>
<evidence type="ECO:0000313" key="5">
    <source>
        <dbReference type="EMBL" id="ORX62231.1"/>
    </source>
</evidence>
<feature type="compositionally biased region" description="Polar residues" evidence="3">
    <location>
        <begin position="456"/>
        <end position="483"/>
    </location>
</feature>
<feature type="compositionally biased region" description="Low complexity" evidence="3">
    <location>
        <begin position="547"/>
        <end position="568"/>
    </location>
</feature>
<dbReference type="Gene3D" id="3.30.565.10">
    <property type="entry name" value="Histidine kinase-like ATPase, C-terminal domain"/>
    <property type="match status" value="1"/>
</dbReference>
<dbReference type="FunFam" id="3.30.565.10:FF:000017">
    <property type="entry name" value="PMS1 homolog 1, mismatch repair system component"/>
    <property type="match status" value="1"/>
</dbReference>
<feature type="region of interest" description="Disordered" evidence="3">
    <location>
        <begin position="370"/>
        <end position="399"/>
    </location>
</feature>
<protein>
    <recommendedName>
        <fullName evidence="4">DNA mismatch repair protein S5 domain-containing protein</fullName>
    </recommendedName>
</protein>
<feature type="domain" description="DNA mismatch repair protein S5" evidence="4">
    <location>
        <begin position="222"/>
        <end position="364"/>
    </location>
</feature>
<dbReference type="Pfam" id="PF01119">
    <property type="entry name" value="DNA_mis_repair"/>
    <property type="match status" value="1"/>
</dbReference>
<dbReference type="AlphaFoldDB" id="A0A1X2GW10"/>
<dbReference type="PANTHER" id="PTHR10073">
    <property type="entry name" value="DNA MISMATCH REPAIR PROTEIN MLH, PMS, MUTL"/>
    <property type="match status" value="1"/>
</dbReference>
<name>A0A1X2GW10_9FUNG</name>
<feature type="region of interest" description="Disordered" evidence="3">
    <location>
        <begin position="412"/>
        <end position="443"/>
    </location>
</feature>
<organism evidence="5 6">
    <name type="scientific">Hesseltinella vesiculosa</name>
    <dbReference type="NCBI Taxonomy" id="101127"/>
    <lineage>
        <taxon>Eukaryota</taxon>
        <taxon>Fungi</taxon>
        <taxon>Fungi incertae sedis</taxon>
        <taxon>Mucoromycota</taxon>
        <taxon>Mucoromycotina</taxon>
        <taxon>Mucoromycetes</taxon>
        <taxon>Mucorales</taxon>
        <taxon>Cunninghamellaceae</taxon>
        <taxon>Hesseltinella</taxon>
    </lineage>
</organism>
<dbReference type="GO" id="GO:0030983">
    <property type="term" value="F:mismatched DNA binding"/>
    <property type="evidence" value="ECO:0007669"/>
    <property type="project" value="InterPro"/>
</dbReference>
<dbReference type="GO" id="GO:0032389">
    <property type="term" value="C:MutLalpha complex"/>
    <property type="evidence" value="ECO:0007669"/>
    <property type="project" value="TreeGrafter"/>
</dbReference>
<dbReference type="InterPro" id="IPR038973">
    <property type="entry name" value="MutL/Mlh/Pms-like"/>
</dbReference>
<feature type="region of interest" description="Disordered" evidence="3">
    <location>
        <begin position="523"/>
        <end position="577"/>
    </location>
</feature>
<feature type="compositionally biased region" description="Polar residues" evidence="3">
    <location>
        <begin position="370"/>
        <end position="386"/>
    </location>
</feature>
<feature type="region of interest" description="Disordered" evidence="3">
    <location>
        <begin position="596"/>
        <end position="644"/>
    </location>
</feature>
<dbReference type="InterPro" id="IPR002099">
    <property type="entry name" value="MutL/Mlh/PMS"/>
</dbReference>
<dbReference type="Proteomes" id="UP000242146">
    <property type="component" value="Unassembled WGS sequence"/>
</dbReference>
<reference evidence="5 6" key="1">
    <citation type="submission" date="2016-07" db="EMBL/GenBank/DDBJ databases">
        <title>Pervasive Adenine N6-methylation of Active Genes in Fungi.</title>
        <authorList>
            <consortium name="DOE Joint Genome Institute"/>
            <person name="Mondo S.J."/>
            <person name="Dannebaum R.O."/>
            <person name="Kuo R.C."/>
            <person name="Labutti K."/>
            <person name="Haridas S."/>
            <person name="Kuo A."/>
            <person name="Salamov A."/>
            <person name="Ahrendt S.R."/>
            <person name="Lipzen A."/>
            <person name="Sullivan W."/>
            <person name="Andreopoulos W.B."/>
            <person name="Clum A."/>
            <person name="Lindquist E."/>
            <person name="Daum C."/>
            <person name="Ramamoorthy G.K."/>
            <person name="Gryganskyi A."/>
            <person name="Culley D."/>
            <person name="Magnuson J.K."/>
            <person name="James T.Y."/>
            <person name="O'Malley M.A."/>
            <person name="Stajich J.E."/>
            <person name="Spatafora J.W."/>
            <person name="Visel A."/>
            <person name="Grigoriev I.V."/>
        </authorList>
    </citation>
    <scope>NUCLEOTIDE SEQUENCE [LARGE SCALE GENOMIC DNA]</scope>
    <source>
        <strain evidence="5 6">NRRL 3301</strain>
    </source>
</reference>
<evidence type="ECO:0000313" key="6">
    <source>
        <dbReference type="Proteomes" id="UP000242146"/>
    </source>
</evidence>
<dbReference type="STRING" id="101127.A0A1X2GW10"/>
<dbReference type="GO" id="GO:0005524">
    <property type="term" value="F:ATP binding"/>
    <property type="evidence" value="ECO:0007669"/>
    <property type="project" value="InterPro"/>
</dbReference>
<dbReference type="EMBL" id="MCGT01000002">
    <property type="protein sequence ID" value="ORX62231.1"/>
    <property type="molecule type" value="Genomic_DNA"/>
</dbReference>
<sequence>MASIQSLDSHTARRIHSGQVITNIESIAKELVENALDAKATSIEIKLMDDGLEAIEVIDNGSGISQENRAMVGKKHCTSKIACFEDLEKLDTFGFRGEAVNAICDMAKALSLTTKTLADPIAKMYHFDSQGIITREASSAAISSSGTAVCVDRPFYNLAVRRQLAIKERALTVKRIQDLVTRYGLSHPQVRFLCRQILHGGSAGVKVPSLIKPTTATTLDTIRYVFGNRLASMLVDKVIVENFDQQLDSDDIPLTLHGILPAQDSDPTCVLSFTDRAFLYINQRPINYAKSDLREITTMVKRRYKQALRMEEDESRKAPFFYLDIQTSSLEFDVNVEPDKSVVFIHHKERLLAMVSRLLDEVYGSFFTLPASQPTSRDTQSMTSSSVPPPDSAATVADPNNANIHIEANDTIAPTPRSSLVPPSPAATTSHWQSPPALSFVNENTSSRNTLLSIDTATTPTGNISNGPAPISPTSASPFTRISSPHDEPRPSPPAHVRLPEKRGHAPSAHQSLTQLFGIPMDLDPASRQYKHPRVASPSTSPHVPASTSSSRQTSSLTSAHATASPSTVLPSSRQAPESLDTLSLHAYFSLDGNTRSMPSASSSTKFDSPAQSPSLDLPTSTRAEKEHQQPDPPARSSTASANPSLARPALLRLLGQSLGNSFVSSGMPSSLNLADTLDTSRLMQRLSSTYVHHRQRFSKLHHLANDHYQPKIKELVSLARSNDAHALPVCPSFPASPSRSPTCLAQVATSPIGQTMTHLGLWLDSAFTFPPASLKEALADYHFPCTKSLDPPEILEISLEDPLCDMIVLLPNKVIHAKNDEGIFNVVTDRRLVANGLTMTWTRDPSGQHLVIRLTSIFALQGYGIDDLMKLLKSMQRAPQDQASLERLRPPALVSFLNQMYYNGSPSCYFMQHVIRQHTHLYHSLL</sequence>
<dbReference type="GO" id="GO:0016887">
    <property type="term" value="F:ATP hydrolysis activity"/>
    <property type="evidence" value="ECO:0007669"/>
    <property type="project" value="InterPro"/>
</dbReference>
<dbReference type="OrthoDB" id="10263226at2759"/>
<dbReference type="CDD" id="cd16926">
    <property type="entry name" value="HATPase_MutL-MLH-PMS-like"/>
    <property type="match status" value="1"/>
</dbReference>
<dbReference type="GO" id="GO:0140664">
    <property type="term" value="F:ATP-dependent DNA damage sensor activity"/>
    <property type="evidence" value="ECO:0007669"/>
    <property type="project" value="InterPro"/>
</dbReference>
<dbReference type="CDD" id="cd00782">
    <property type="entry name" value="MutL_Trans"/>
    <property type="match status" value="1"/>
</dbReference>
<dbReference type="SUPFAM" id="SSF54211">
    <property type="entry name" value="Ribosomal protein S5 domain 2-like"/>
    <property type="match status" value="1"/>
</dbReference>
<evidence type="ECO:0000256" key="1">
    <source>
        <dbReference type="ARBA" id="ARBA00006082"/>
    </source>
</evidence>
<evidence type="ECO:0000259" key="4">
    <source>
        <dbReference type="SMART" id="SM01340"/>
    </source>
</evidence>
<dbReference type="PANTHER" id="PTHR10073:SF54">
    <property type="entry name" value="PMS1 PROTEIN HOMOLOG 1"/>
    <property type="match status" value="1"/>
</dbReference>
<comment type="caution">
    <text evidence="5">The sequence shown here is derived from an EMBL/GenBank/DDBJ whole genome shotgun (WGS) entry which is preliminary data.</text>
</comment>
<dbReference type="Gene3D" id="3.30.230.10">
    <property type="match status" value="1"/>
</dbReference>
<proteinExistence type="inferred from homology"/>
<feature type="compositionally biased region" description="Polar residues" evidence="3">
    <location>
        <begin position="596"/>
        <end position="622"/>
    </location>
</feature>
<dbReference type="Pfam" id="PF13589">
    <property type="entry name" value="HATPase_c_3"/>
    <property type="match status" value="1"/>
</dbReference>
<evidence type="ECO:0000256" key="3">
    <source>
        <dbReference type="SAM" id="MobiDB-lite"/>
    </source>
</evidence>
<keyword evidence="2" id="KW-0227">DNA damage</keyword>
<dbReference type="SMART" id="SM01340">
    <property type="entry name" value="DNA_mis_repair"/>
    <property type="match status" value="1"/>
</dbReference>
<evidence type="ECO:0000256" key="2">
    <source>
        <dbReference type="ARBA" id="ARBA00022763"/>
    </source>
</evidence>
<keyword evidence="6" id="KW-1185">Reference proteome</keyword>
<comment type="similarity">
    <text evidence="1">Belongs to the DNA mismatch repair MutL/HexB family.</text>
</comment>
<feature type="region of interest" description="Disordered" evidence="3">
    <location>
        <begin position="456"/>
        <end position="509"/>
    </location>
</feature>
<dbReference type="InterPro" id="IPR036890">
    <property type="entry name" value="HATPase_C_sf"/>
</dbReference>
<gene>
    <name evidence="5" type="ORF">DM01DRAFT_1298847</name>
</gene>
<dbReference type="GO" id="GO:0006298">
    <property type="term" value="P:mismatch repair"/>
    <property type="evidence" value="ECO:0007669"/>
    <property type="project" value="InterPro"/>
</dbReference>
<dbReference type="InterPro" id="IPR014721">
    <property type="entry name" value="Ribsml_uS5_D2-typ_fold_subgr"/>
</dbReference>
<dbReference type="InterPro" id="IPR013507">
    <property type="entry name" value="DNA_mismatch_S5_2-like"/>
</dbReference>
<accession>A0A1X2GW10</accession>